<comment type="function">
    <text evidence="7">MFS antiporter that does not display functional linkage as drug transporter and performs functions that significantly affect biofilm development and virulence. No substrate for transport has been identified yet, but plays an important role in the growth in the host.</text>
</comment>
<proteinExistence type="inferred from homology"/>
<dbReference type="GO" id="GO:0001765">
    <property type="term" value="P:membrane raft assembly"/>
    <property type="evidence" value="ECO:0007669"/>
    <property type="project" value="UniProtKB-ARBA"/>
</dbReference>
<feature type="transmembrane region" description="Helical" evidence="9">
    <location>
        <begin position="38"/>
        <end position="59"/>
    </location>
</feature>
<evidence type="ECO:0000256" key="2">
    <source>
        <dbReference type="ARBA" id="ARBA00022448"/>
    </source>
</evidence>
<dbReference type="KEGG" id="spaa:SPAPADRAFT_135306"/>
<evidence type="ECO:0000256" key="5">
    <source>
        <dbReference type="ARBA" id="ARBA00023136"/>
    </source>
</evidence>
<feature type="transmembrane region" description="Helical" evidence="9">
    <location>
        <begin position="393"/>
        <end position="422"/>
    </location>
</feature>
<dbReference type="GO" id="GO:0005886">
    <property type="term" value="C:plasma membrane"/>
    <property type="evidence" value="ECO:0007669"/>
    <property type="project" value="TreeGrafter"/>
</dbReference>
<sequence length="500" mass="54060">MSDETNISQDKENQIGLVTTSTSQPPPPYTILTKKEKYAIAVLISASSIWSTLSSSIYFPALTILSHDFDVSPGIINISIVAYFIFQGISPTLLATVADTYGRRPCVLLCLVCYTGVCIGLSQSNVYWLLAFLRCLQAAAISPIIAVTAGILSDITTRADRGSYIGTVSGIQLIGQGFGALVGAGVVSRWGWQGVFVLLAIGSGFMFICCVVFLPETNRSIVGNMSVPPKYIYNQSPVVHFPCCSHRLTNDVSTLSPRTSANIFAPYKIFFKPAVFFTLLAGGFQFTAWTMNLTTLSTSMQVDYGFSVVHVGLCYLAPGMGTLVGSVGTGRLLDYTYRRRKTAYDSTYGHLPKEQQPPFDLFGARFQTAIFTSVIIVVFLIVFGWCIEKHTNIAPILISSFMISLAAVSFMGCMNTLLVDLFPNQGSAATSCLNLMRCLLGAAGVGALSAMIDAMGTGGTYTLMSGFCIISFLILSYLSQRAKKKREAKVNLNSMDEKSS</sequence>
<dbReference type="PROSITE" id="PS50850">
    <property type="entry name" value="MFS"/>
    <property type="match status" value="1"/>
</dbReference>
<dbReference type="SUPFAM" id="SSF103473">
    <property type="entry name" value="MFS general substrate transporter"/>
    <property type="match status" value="1"/>
</dbReference>
<dbReference type="InterPro" id="IPR011701">
    <property type="entry name" value="MFS"/>
</dbReference>
<keyword evidence="3 9" id="KW-0812">Transmembrane</keyword>
<dbReference type="Gene3D" id="1.20.1250.20">
    <property type="entry name" value="MFS general substrate transporter like domains"/>
    <property type="match status" value="1"/>
</dbReference>
<evidence type="ECO:0000256" key="9">
    <source>
        <dbReference type="SAM" id="Phobius"/>
    </source>
</evidence>
<dbReference type="OMA" id="PITHAPF"/>
<dbReference type="FunFam" id="1.20.1250.20:FF:000172">
    <property type="entry name" value="MFS multidrug resistance transporter"/>
    <property type="match status" value="1"/>
</dbReference>
<dbReference type="InterPro" id="IPR020846">
    <property type="entry name" value="MFS_dom"/>
</dbReference>
<protein>
    <submittedName>
        <fullName evidence="11">Multidrug resistance transporter</fullName>
    </submittedName>
</protein>
<dbReference type="InParanoid" id="G3AHT5"/>
<reference evidence="11 12" key="1">
    <citation type="journal article" date="2011" name="Proc. Natl. Acad. Sci. U.S.A.">
        <title>Comparative genomics of xylose-fermenting fungi for enhanced biofuel production.</title>
        <authorList>
            <person name="Wohlbach D.J."/>
            <person name="Kuo A."/>
            <person name="Sato T.K."/>
            <person name="Potts K.M."/>
            <person name="Salamov A.A."/>
            <person name="LaButti K.M."/>
            <person name="Sun H."/>
            <person name="Clum A."/>
            <person name="Pangilinan J.L."/>
            <person name="Lindquist E.A."/>
            <person name="Lucas S."/>
            <person name="Lapidus A."/>
            <person name="Jin M."/>
            <person name="Gunawan C."/>
            <person name="Balan V."/>
            <person name="Dale B.E."/>
            <person name="Jeffries T.W."/>
            <person name="Zinkel R."/>
            <person name="Barry K.W."/>
            <person name="Grigoriev I.V."/>
            <person name="Gasch A.P."/>
        </authorList>
    </citation>
    <scope>NUCLEOTIDE SEQUENCE [LARGE SCALE GENOMIC DNA]</scope>
    <source>
        <strain evidence="12">NRRL Y-27907 / 11-Y1</strain>
    </source>
</reference>
<dbReference type="FunCoup" id="G3AHT5">
    <property type="interactions" value="66"/>
</dbReference>
<dbReference type="InterPro" id="IPR036259">
    <property type="entry name" value="MFS_trans_sf"/>
</dbReference>
<evidence type="ECO:0000256" key="1">
    <source>
        <dbReference type="ARBA" id="ARBA00004141"/>
    </source>
</evidence>
<feature type="transmembrane region" description="Helical" evidence="9">
    <location>
        <begin position="434"/>
        <end position="452"/>
    </location>
</feature>
<dbReference type="Proteomes" id="UP000000709">
    <property type="component" value="Unassembled WGS sequence"/>
</dbReference>
<evidence type="ECO:0000256" key="8">
    <source>
        <dbReference type="SAM" id="MobiDB-lite"/>
    </source>
</evidence>
<feature type="transmembrane region" description="Helical" evidence="9">
    <location>
        <begin position="458"/>
        <end position="478"/>
    </location>
</feature>
<dbReference type="GO" id="GO:0045121">
    <property type="term" value="C:membrane raft"/>
    <property type="evidence" value="ECO:0007669"/>
    <property type="project" value="UniProtKB-ARBA"/>
</dbReference>
<dbReference type="OrthoDB" id="440553at2759"/>
<comment type="subcellular location">
    <subcellularLocation>
        <location evidence="1">Membrane</location>
        <topology evidence="1">Multi-pass membrane protein</topology>
    </subcellularLocation>
</comment>
<dbReference type="RefSeq" id="XP_007373833.1">
    <property type="nucleotide sequence ID" value="XM_007373771.1"/>
</dbReference>
<dbReference type="Pfam" id="PF07690">
    <property type="entry name" value="MFS_1"/>
    <property type="match status" value="1"/>
</dbReference>
<gene>
    <name evidence="11" type="ORF">SPAPADRAFT_135306</name>
</gene>
<feature type="transmembrane region" description="Helical" evidence="9">
    <location>
        <begin position="269"/>
        <end position="288"/>
    </location>
</feature>
<feature type="transmembrane region" description="Helical" evidence="9">
    <location>
        <begin position="164"/>
        <end position="184"/>
    </location>
</feature>
<name>G3AHT5_SPAPN</name>
<feature type="transmembrane region" description="Helical" evidence="9">
    <location>
        <begin position="190"/>
        <end position="214"/>
    </location>
</feature>
<dbReference type="EMBL" id="GL996500">
    <property type="protein sequence ID" value="EGW34249.1"/>
    <property type="molecule type" value="Genomic_DNA"/>
</dbReference>
<evidence type="ECO:0000313" key="11">
    <source>
        <dbReference type="EMBL" id="EGW34249.1"/>
    </source>
</evidence>
<evidence type="ECO:0000256" key="7">
    <source>
        <dbReference type="ARBA" id="ARBA00053949"/>
    </source>
</evidence>
<dbReference type="PANTHER" id="PTHR23502">
    <property type="entry name" value="MAJOR FACILITATOR SUPERFAMILY"/>
    <property type="match status" value="1"/>
</dbReference>
<keyword evidence="2" id="KW-0813">Transport</keyword>
<evidence type="ECO:0000256" key="3">
    <source>
        <dbReference type="ARBA" id="ARBA00022692"/>
    </source>
</evidence>
<evidence type="ECO:0000259" key="10">
    <source>
        <dbReference type="PROSITE" id="PS50850"/>
    </source>
</evidence>
<keyword evidence="5 9" id="KW-0472">Membrane</keyword>
<evidence type="ECO:0000256" key="4">
    <source>
        <dbReference type="ARBA" id="ARBA00022989"/>
    </source>
</evidence>
<keyword evidence="4 9" id="KW-1133">Transmembrane helix</keyword>
<dbReference type="PANTHER" id="PTHR23502:SF51">
    <property type="entry name" value="QUINIDINE RESISTANCE PROTEIN 1-RELATED"/>
    <property type="match status" value="1"/>
</dbReference>
<feature type="transmembrane region" description="Helical" evidence="9">
    <location>
        <begin position="106"/>
        <end position="122"/>
    </location>
</feature>
<dbReference type="GO" id="GO:0055088">
    <property type="term" value="P:lipid homeostasis"/>
    <property type="evidence" value="ECO:0007669"/>
    <property type="project" value="UniProtKB-ARBA"/>
</dbReference>
<dbReference type="HOGENOM" id="CLU_008455_8_4_1"/>
<dbReference type="AlphaFoldDB" id="G3AHT5"/>
<organism evidence="12">
    <name type="scientific">Spathaspora passalidarum (strain NRRL Y-27907 / 11-Y1)</name>
    <dbReference type="NCBI Taxonomy" id="619300"/>
    <lineage>
        <taxon>Eukaryota</taxon>
        <taxon>Fungi</taxon>
        <taxon>Dikarya</taxon>
        <taxon>Ascomycota</taxon>
        <taxon>Saccharomycotina</taxon>
        <taxon>Pichiomycetes</taxon>
        <taxon>Debaryomycetaceae</taxon>
        <taxon>Spathaspora</taxon>
    </lineage>
</organism>
<dbReference type="GO" id="GO:0022857">
    <property type="term" value="F:transmembrane transporter activity"/>
    <property type="evidence" value="ECO:0007669"/>
    <property type="project" value="InterPro"/>
</dbReference>
<feature type="transmembrane region" description="Helical" evidence="9">
    <location>
        <begin position="71"/>
        <end position="94"/>
    </location>
</feature>
<feature type="transmembrane region" description="Helical" evidence="9">
    <location>
        <begin position="308"/>
        <end position="333"/>
    </location>
</feature>
<evidence type="ECO:0000256" key="6">
    <source>
        <dbReference type="ARBA" id="ARBA00038347"/>
    </source>
</evidence>
<evidence type="ECO:0000313" key="12">
    <source>
        <dbReference type="Proteomes" id="UP000000709"/>
    </source>
</evidence>
<accession>G3AHT5</accession>
<dbReference type="GeneID" id="18869881"/>
<dbReference type="eggNOG" id="KOG0255">
    <property type="taxonomic scope" value="Eukaryota"/>
</dbReference>
<feature type="domain" description="Major facilitator superfamily (MFS) profile" evidence="10">
    <location>
        <begin position="40"/>
        <end position="483"/>
    </location>
</feature>
<comment type="similarity">
    <text evidence="6">Belongs to the major facilitator superfamily. CAR1 family.</text>
</comment>
<feature type="transmembrane region" description="Helical" evidence="9">
    <location>
        <begin position="369"/>
        <end position="387"/>
    </location>
</feature>
<keyword evidence="12" id="KW-1185">Reference proteome</keyword>
<feature type="region of interest" description="Disordered" evidence="8">
    <location>
        <begin position="1"/>
        <end position="22"/>
    </location>
</feature>
<feature type="transmembrane region" description="Helical" evidence="9">
    <location>
        <begin position="128"/>
        <end position="152"/>
    </location>
</feature>